<dbReference type="Gene3D" id="3.30.300.130">
    <property type="entry name" value="Fe-S cluster assembly (FSCA)"/>
    <property type="match status" value="1"/>
</dbReference>
<dbReference type="InterPro" id="IPR034904">
    <property type="entry name" value="FSCA_dom_sf"/>
</dbReference>
<dbReference type="PANTHER" id="PTHR42831:SF1">
    <property type="entry name" value="FE-S PROTEIN MATURATION AUXILIARY FACTOR YITW"/>
    <property type="match status" value="1"/>
</dbReference>
<dbReference type="RefSeq" id="WP_200346206.1">
    <property type="nucleotide sequence ID" value="NZ_NRSJ01000017.1"/>
</dbReference>
<proteinExistence type="predicted"/>
<sequence>MSNRPEHLSDVDFNAIQGLQPEVLDRLVGVGATEDPAVEDLRRQVIEALKTVYDPELPVNIYDLGLIYRLDVDAQGDILIVMTLTAPGCPVAGIMPVMVRNAVTGIDGIGCVDVSLVWEPQWFPERMSEAARLELNIL</sequence>
<protein>
    <recommendedName>
        <fullName evidence="1">MIP18 family-like domain-containing protein</fullName>
    </recommendedName>
</protein>
<keyword evidence="3" id="KW-1185">Reference proteome</keyword>
<name>A0AAJ0U550_9GAMM</name>
<feature type="domain" description="MIP18 family-like" evidence="1">
    <location>
        <begin position="43"/>
        <end position="114"/>
    </location>
</feature>
<reference evidence="2" key="1">
    <citation type="submission" date="2017-08" db="EMBL/GenBank/DDBJ databases">
        <authorList>
            <person name="Imhoff J.F."/>
            <person name="Rahn T."/>
            <person name="Kuenzel S."/>
            <person name="Neulinger S.C."/>
        </authorList>
    </citation>
    <scope>NUCLEOTIDE SEQUENCE</scope>
    <source>
        <strain evidence="2">DSM 11080</strain>
    </source>
</reference>
<organism evidence="2 3">
    <name type="scientific">Halochromatium glycolicum</name>
    <dbReference type="NCBI Taxonomy" id="85075"/>
    <lineage>
        <taxon>Bacteria</taxon>
        <taxon>Pseudomonadati</taxon>
        <taxon>Pseudomonadota</taxon>
        <taxon>Gammaproteobacteria</taxon>
        <taxon>Chromatiales</taxon>
        <taxon>Chromatiaceae</taxon>
        <taxon>Halochromatium</taxon>
    </lineage>
</organism>
<dbReference type="PANTHER" id="PTHR42831">
    <property type="entry name" value="FE-S PROTEIN MATURATION AUXILIARY FACTOR YITW"/>
    <property type="match status" value="1"/>
</dbReference>
<accession>A0AAJ0U550</accession>
<dbReference type="SUPFAM" id="SSF117916">
    <property type="entry name" value="Fe-S cluster assembly (FSCA) domain-like"/>
    <property type="match status" value="1"/>
</dbReference>
<dbReference type="EMBL" id="NRSJ01000017">
    <property type="protein sequence ID" value="MBK1704995.1"/>
    <property type="molecule type" value="Genomic_DNA"/>
</dbReference>
<reference evidence="2" key="2">
    <citation type="journal article" date="2020" name="Microorganisms">
        <title>Osmotic Adaptation and Compatible Solute Biosynthesis of Phototrophic Bacteria as Revealed from Genome Analyses.</title>
        <authorList>
            <person name="Imhoff J.F."/>
            <person name="Rahn T."/>
            <person name="Kunzel S."/>
            <person name="Keller A."/>
            <person name="Neulinger S.C."/>
        </authorList>
    </citation>
    <scope>NUCLEOTIDE SEQUENCE</scope>
    <source>
        <strain evidence="2">DSM 11080</strain>
    </source>
</reference>
<dbReference type="Proteomes" id="UP001296776">
    <property type="component" value="Unassembled WGS sequence"/>
</dbReference>
<dbReference type="InterPro" id="IPR002744">
    <property type="entry name" value="MIP18-like"/>
</dbReference>
<evidence type="ECO:0000259" key="1">
    <source>
        <dbReference type="Pfam" id="PF01883"/>
    </source>
</evidence>
<gene>
    <name evidence="2" type="ORF">CKO40_10695</name>
</gene>
<comment type="caution">
    <text evidence="2">The sequence shown here is derived from an EMBL/GenBank/DDBJ whole genome shotgun (WGS) entry which is preliminary data.</text>
</comment>
<evidence type="ECO:0000313" key="2">
    <source>
        <dbReference type="EMBL" id="MBK1704995.1"/>
    </source>
</evidence>
<dbReference type="AlphaFoldDB" id="A0AAJ0U550"/>
<dbReference type="Pfam" id="PF01883">
    <property type="entry name" value="FeS_assembly_P"/>
    <property type="match status" value="1"/>
</dbReference>
<evidence type="ECO:0000313" key="3">
    <source>
        <dbReference type="Proteomes" id="UP001296776"/>
    </source>
</evidence>
<dbReference type="InterPro" id="IPR052339">
    <property type="entry name" value="Fe-S_Maturation_MIP18"/>
</dbReference>